<dbReference type="InterPro" id="IPR005467">
    <property type="entry name" value="His_kinase_dom"/>
</dbReference>
<dbReference type="InterPro" id="IPR003018">
    <property type="entry name" value="GAF"/>
</dbReference>
<dbReference type="CDD" id="cd00075">
    <property type="entry name" value="HATPase"/>
    <property type="match status" value="1"/>
</dbReference>
<comment type="catalytic activity">
    <reaction evidence="1">
        <text>ATP + protein L-histidine = ADP + protein N-phospho-L-histidine.</text>
        <dbReference type="EC" id="2.7.13.3"/>
    </reaction>
</comment>
<keyword evidence="8 16" id="KW-0812">Transmembrane</keyword>
<sequence length="677" mass="72640">MDSGTQRPGRARPAQRAEPRSVATVLRVAVVGAVALVALVAVGAVVALGATSDGIDEVTQSIEPTLDANAALLQTMTDAESGERGFIATGDERFLEAYDDALADLPDLDQALRAAAVDDAELDQLLDAQEDARNVWIEEFAEEVIATARDDRVAASRRAATGEGRRRFIALRIANDAVEAHLVGERTAALDRIDRTERRVRMATLGTIGMGVVAAFALAAFGHRQVVEPLDELNRALERIRDGDHEIVVARRGPRELRALADAVDEVARAAGTAAVEAGHREAHHRRTNRLSGAVRATLDTDEICRIAAREVCELLDAAAVDVVLDAVTPARRVRWPDPLTEEHGWAAGLEPALVRDLEEAGVVHEVGDTDAPAWAASAVLLGDRRVGAIVVADASARAWDSYDLQLLQVAGREVGAAIEHARLLEEEREVVADLHALDAARSEFVSSVSHELRTPLASIIGYTEMLLDGDAGEVAPPQRSMLDAVERNARRLLSLVEDLLIVARIEAGRFELEVGPVDVVRVIEAAVDSVDATSRRRALALTMENAPDLPTITGDARHLERVVLNLLSNAIKFTPDDGSVRVTARPDGDGVAIEVADTGLGIPEAEQATIFERFARSSISRRRAVQGTGLGLAIVRTIVEAHDGTVEVRSTEGEGTTFTVRLPRHPAPTAHRQEDS</sequence>
<dbReference type="EC" id="2.7.13.3" evidence="4"/>
<dbReference type="SMART" id="SM00065">
    <property type="entry name" value="GAF"/>
    <property type="match status" value="1"/>
</dbReference>
<feature type="domain" description="Histidine kinase" evidence="17">
    <location>
        <begin position="448"/>
        <end position="667"/>
    </location>
</feature>
<dbReference type="SMART" id="SM00387">
    <property type="entry name" value="HATPase_c"/>
    <property type="match status" value="1"/>
</dbReference>
<evidence type="ECO:0000256" key="3">
    <source>
        <dbReference type="ARBA" id="ARBA00004314"/>
    </source>
</evidence>
<evidence type="ECO:0000256" key="1">
    <source>
        <dbReference type="ARBA" id="ARBA00000085"/>
    </source>
</evidence>
<evidence type="ECO:0000256" key="7">
    <source>
        <dbReference type="ARBA" id="ARBA00022679"/>
    </source>
</evidence>
<dbReference type="FunFam" id="3.30.565.10:FF:000023">
    <property type="entry name" value="PAS domain-containing sensor histidine kinase"/>
    <property type="match status" value="1"/>
</dbReference>
<dbReference type="AlphaFoldDB" id="A0A5Q2RGC9"/>
<dbReference type="PRINTS" id="PR00344">
    <property type="entry name" value="BCTRLSENSOR"/>
</dbReference>
<keyword evidence="5" id="KW-1003">Cell membrane</keyword>
<keyword evidence="20" id="KW-1185">Reference proteome</keyword>
<name>A0A5Q2RGC9_9ACTN</name>
<evidence type="ECO:0000256" key="2">
    <source>
        <dbReference type="ARBA" id="ARBA00004236"/>
    </source>
</evidence>
<feature type="transmembrane region" description="Helical" evidence="16">
    <location>
        <begin position="28"/>
        <end position="50"/>
    </location>
</feature>
<keyword evidence="11" id="KW-0067">ATP-binding</keyword>
<dbReference type="GO" id="GO:0045121">
    <property type="term" value="C:membrane raft"/>
    <property type="evidence" value="ECO:0007669"/>
    <property type="project" value="UniProtKB-SubCell"/>
</dbReference>
<evidence type="ECO:0000256" key="5">
    <source>
        <dbReference type="ARBA" id="ARBA00022475"/>
    </source>
</evidence>
<dbReference type="CDD" id="cd00082">
    <property type="entry name" value="HisKA"/>
    <property type="match status" value="1"/>
</dbReference>
<dbReference type="SMART" id="SM00388">
    <property type="entry name" value="HisKA"/>
    <property type="match status" value="1"/>
</dbReference>
<dbReference type="InterPro" id="IPR029016">
    <property type="entry name" value="GAF-like_dom_sf"/>
</dbReference>
<feature type="domain" description="HAMP" evidence="18">
    <location>
        <begin position="224"/>
        <end position="276"/>
    </location>
</feature>
<keyword evidence="9" id="KW-0547">Nucleotide-binding</keyword>
<gene>
    <name evidence="19" type="ORF">GH723_05975</name>
</gene>
<evidence type="ECO:0000256" key="16">
    <source>
        <dbReference type="SAM" id="Phobius"/>
    </source>
</evidence>
<evidence type="ECO:0000256" key="9">
    <source>
        <dbReference type="ARBA" id="ARBA00022741"/>
    </source>
</evidence>
<dbReference type="Pfam" id="PF05227">
    <property type="entry name" value="CHASE3"/>
    <property type="match status" value="1"/>
</dbReference>
<dbReference type="SUPFAM" id="SSF47384">
    <property type="entry name" value="Homodimeric domain of signal transducing histidine kinase"/>
    <property type="match status" value="1"/>
</dbReference>
<evidence type="ECO:0000256" key="4">
    <source>
        <dbReference type="ARBA" id="ARBA00012438"/>
    </source>
</evidence>
<evidence type="ECO:0000313" key="20">
    <source>
        <dbReference type="Proteomes" id="UP000334019"/>
    </source>
</evidence>
<evidence type="ECO:0000256" key="10">
    <source>
        <dbReference type="ARBA" id="ARBA00022777"/>
    </source>
</evidence>
<evidence type="ECO:0000259" key="17">
    <source>
        <dbReference type="PROSITE" id="PS50109"/>
    </source>
</evidence>
<keyword evidence="7" id="KW-0808">Transferase</keyword>
<dbReference type="Gene3D" id="6.10.340.10">
    <property type="match status" value="1"/>
</dbReference>
<dbReference type="Gene3D" id="1.10.287.130">
    <property type="match status" value="1"/>
</dbReference>
<dbReference type="InterPro" id="IPR003594">
    <property type="entry name" value="HATPase_dom"/>
</dbReference>
<organism evidence="19 20">
    <name type="scientific">Actinomarinicola tropica</name>
    <dbReference type="NCBI Taxonomy" id="2789776"/>
    <lineage>
        <taxon>Bacteria</taxon>
        <taxon>Bacillati</taxon>
        <taxon>Actinomycetota</taxon>
        <taxon>Acidimicrobiia</taxon>
        <taxon>Acidimicrobiales</taxon>
        <taxon>Iamiaceae</taxon>
        <taxon>Actinomarinicola</taxon>
    </lineage>
</organism>
<dbReference type="InterPro" id="IPR050736">
    <property type="entry name" value="Sensor_HK_Regulatory"/>
</dbReference>
<dbReference type="FunFam" id="1.10.287.130:FF:000001">
    <property type="entry name" value="Two-component sensor histidine kinase"/>
    <property type="match status" value="1"/>
</dbReference>
<evidence type="ECO:0000256" key="12">
    <source>
        <dbReference type="ARBA" id="ARBA00022989"/>
    </source>
</evidence>
<evidence type="ECO:0000313" key="19">
    <source>
        <dbReference type="EMBL" id="QGG94694.1"/>
    </source>
</evidence>
<dbReference type="Pfam" id="PF01590">
    <property type="entry name" value="GAF"/>
    <property type="match status" value="1"/>
</dbReference>
<dbReference type="Gene3D" id="3.30.565.10">
    <property type="entry name" value="Histidine kinase-like ATPase, C-terminal domain"/>
    <property type="match status" value="1"/>
</dbReference>
<dbReference type="PROSITE" id="PS50885">
    <property type="entry name" value="HAMP"/>
    <property type="match status" value="1"/>
</dbReference>
<keyword evidence="10" id="KW-0418">Kinase</keyword>
<dbReference type="Gene3D" id="3.30.450.40">
    <property type="match status" value="1"/>
</dbReference>
<dbReference type="PANTHER" id="PTHR43711">
    <property type="entry name" value="TWO-COMPONENT HISTIDINE KINASE"/>
    <property type="match status" value="1"/>
</dbReference>
<evidence type="ECO:0000256" key="6">
    <source>
        <dbReference type="ARBA" id="ARBA00022553"/>
    </source>
</evidence>
<dbReference type="RefSeq" id="WP_153758800.1">
    <property type="nucleotide sequence ID" value="NZ_CP045851.1"/>
</dbReference>
<dbReference type="GO" id="GO:0005524">
    <property type="term" value="F:ATP binding"/>
    <property type="evidence" value="ECO:0007669"/>
    <property type="project" value="UniProtKB-KW"/>
</dbReference>
<dbReference type="EMBL" id="CP045851">
    <property type="protein sequence ID" value="QGG94694.1"/>
    <property type="molecule type" value="Genomic_DNA"/>
</dbReference>
<dbReference type="PROSITE" id="PS50109">
    <property type="entry name" value="HIS_KIN"/>
    <property type="match status" value="1"/>
</dbReference>
<dbReference type="PANTHER" id="PTHR43711:SF31">
    <property type="entry name" value="HISTIDINE KINASE"/>
    <property type="match status" value="1"/>
</dbReference>
<dbReference type="Proteomes" id="UP000334019">
    <property type="component" value="Chromosome"/>
</dbReference>
<evidence type="ECO:0000259" key="18">
    <source>
        <dbReference type="PROSITE" id="PS50885"/>
    </source>
</evidence>
<dbReference type="InterPro" id="IPR007891">
    <property type="entry name" value="CHASE3"/>
</dbReference>
<dbReference type="InterPro" id="IPR036890">
    <property type="entry name" value="HATPase_C_sf"/>
</dbReference>
<keyword evidence="14 16" id="KW-0472">Membrane</keyword>
<evidence type="ECO:0000256" key="15">
    <source>
        <dbReference type="SAM" id="MobiDB-lite"/>
    </source>
</evidence>
<feature type="region of interest" description="Disordered" evidence="15">
    <location>
        <begin position="653"/>
        <end position="677"/>
    </location>
</feature>
<keyword evidence="12 16" id="KW-1133">Transmembrane helix</keyword>
<keyword evidence="6" id="KW-0597">Phosphoprotein</keyword>
<accession>A0A5Q2RGC9</accession>
<proteinExistence type="predicted"/>
<dbReference type="Pfam" id="PF02518">
    <property type="entry name" value="HATPase_c"/>
    <property type="match status" value="1"/>
</dbReference>
<evidence type="ECO:0000256" key="13">
    <source>
        <dbReference type="ARBA" id="ARBA00023012"/>
    </source>
</evidence>
<evidence type="ECO:0000256" key="8">
    <source>
        <dbReference type="ARBA" id="ARBA00022692"/>
    </source>
</evidence>
<dbReference type="SUPFAM" id="SSF55781">
    <property type="entry name" value="GAF domain-like"/>
    <property type="match status" value="1"/>
</dbReference>
<comment type="subcellular location">
    <subcellularLocation>
        <location evidence="2">Cell membrane</location>
    </subcellularLocation>
    <subcellularLocation>
        <location evidence="3">Membrane raft</location>
        <topology evidence="3">Multi-pass membrane protein</topology>
    </subcellularLocation>
</comment>
<dbReference type="CDD" id="cd19410">
    <property type="entry name" value="HK9-like_sensor"/>
    <property type="match status" value="1"/>
</dbReference>
<dbReference type="Pfam" id="PF00512">
    <property type="entry name" value="HisKA"/>
    <property type="match status" value="1"/>
</dbReference>
<dbReference type="GO" id="GO:0000155">
    <property type="term" value="F:phosphorelay sensor kinase activity"/>
    <property type="evidence" value="ECO:0007669"/>
    <property type="project" value="InterPro"/>
</dbReference>
<evidence type="ECO:0000256" key="14">
    <source>
        <dbReference type="ARBA" id="ARBA00023136"/>
    </source>
</evidence>
<dbReference type="SUPFAM" id="SSF55874">
    <property type="entry name" value="ATPase domain of HSP90 chaperone/DNA topoisomerase II/histidine kinase"/>
    <property type="match status" value="1"/>
</dbReference>
<dbReference type="InterPro" id="IPR036097">
    <property type="entry name" value="HisK_dim/P_sf"/>
</dbReference>
<dbReference type="KEGG" id="atq:GH723_05975"/>
<feature type="transmembrane region" description="Helical" evidence="16">
    <location>
        <begin position="202"/>
        <end position="221"/>
    </location>
</feature>
<protein>
    <recommendedName>
        <fullName evidence="4">histidine kinase</fullName>
        <ecNumber evidence="4">2.7.13.3</ecNumber>
    </recommendedName>
</protein>
<dbReference type="InterPro" id="IPR003660">
    <property type="entry name" value="HAMP_dom"/>
</dbReference>
<reference evidence="19 20" key="1">
    <citation type="submission" date="2019-11" db="EMBL/GenBank/DDBJ databases">
        <authorList>
            <person name="He Y."/>
        </authorList>
    </citation>
    <scope>NUCLEOTIDE SEQUENCE [LARGE SCALE GENOMIC DNA]</scope>
    <source>
        <strain evidence="19 20">SCSIO 58843</strain>
    </source>
</reference>
<keyword evidence="13" id="KW-0902">Two-component regulatory system</keyword>
<dbReference type="InterPro" id="IPR004358">
    <property type="entry name" value="Sig_transdc_His_kin-like_C"/>
</dbReference>
<dbReference type="GO" id="GO:0005886">
    <property type="term" value="C:plasma membrane"/>
    <property type="evidence" value="ECO:0007669"/>
    <property type="project" value="UniProtKB-SubCell"/>
</dbReference>
<dbReference type="InterPro" id="IPR003661">
    <property type="entry name" value="HisK_dim/P_dom"/>
</dbReference>
<evidence type="ECO:0000256" key="11">
    <source>
        <dbReference type="ARBA" id="ARBA00022840"/>
    </source>
</evidence>